<dbReference type="GeneID" id="94583641"/>
<name>A0A1D8NIU6_YARLL</name>
<evidence type="ECO:0000313" key="1">
    <source>
        <dbReference type="EMBL" id="AOW05559.1"/>
    </source>
</evidence>
<organism evidence="1 2">
    <name type="scientific">Yarrowia lipolytica</name>
    <name type="common">Candida lipolytica</name>
    <dbReference type="NCBI Taxonomy" id="4952"/>
    <lineage>
        <taxon>Eukaryota</taxon>
        <taxon>Fungi</taxon>
        <taxon>Dikarya</taxon>
        <taxon>Ascomycota</taxon>
        <taxon>Saccharomycotina</taxon>
        <taxon>Dipodascomycetes</taxon>
        <taxon>Dipodascales</taxon>
        <taxon>Dipodascales incertae sedis</taxon>
        <taxon>Yarrowia</taxon>
    </lineage>
</organism>
<protein>
    <submittedName>
        <fullName evidence="1">Uncharacterized protein</fullName>
    </submittedName>
</protein>
<dbReference type="Proteomes" id="UP000182444">
    <property type="component" value="Chromosome 1E"/>
</dbReference>
<proteinExistence type="predicted"/>
<gene>
    <name evidence="1" type="ORF">YALI1_E20984g</name>
</gene>
<evidence type="ECO:0000313" key="2">
    <source>
        <dbReference type="Proteomes" id="UP000182444"/>
    </source>
</evidence>
<dbReference type="VEuPathDB" id="FungiDB:YALI1_E20984g"/>
<dbReference type="AlphaFoldDB" id="A0A1D8NIU6"/>
<reference evidence="1 2" key="1">
    <citation type="journal article" date="2016" name="PLoS ONE">
        <title>Sequence Assembly of Yarrowia lipolytica Strain W29/CLIB89 Shows Transposable Element Diversity.</title>
        <authorList>
            <person name="Magnan C."/>
            <person name="Yu J."/>
            <person name="Chang I."/>
            <person name="Jahn E."/>
            <person name="Kanomata Y."/>
            <person name="Wu J."/>
            <person name="Zeller M."/>
            <person name="Oakes M."/>
            <person name="Baldi P."/>
            <person name="Sandmeyer S."/>
        </authorList>
    </citation>
    <scope>NUCLEOTIDE SEQUENCE [LARGE SCALE GENOMIC DNA]</scope>
    <source>
        <strain evidence="2">CLIB89(W29)</strain>
    </source>
</reference>
<sequence length="204" mass="22797">MSLLPHMAPCCPCLRYNTHIRWSQRPLDAWCRSVFRAFLTTARSRTSPRSSFVSAQTVPEGPPTVHFGVSKTPPLDACRTNGITKTARLVDELYFWRREATLVATGATCACATCVACATCTTCTPMYDLYETDIHVHSRFDRQKTPPNPPLNLPHRQSYHPNKVAESVLGCRPETENVDTCVSVVRVSPKGSYNIAIMTSYKEE</sequence>
<accession>A0A1D8NIU6</accession>
<dbReference type="RefSeq" id="XP_068139137.1">
    <property type="nucleotide sequence ID" value="XM_068283036.1"/>
</dbReference>
<dbReference type="EMBL" id="CP017557">
    <property type="protein sequence ID" value="AOW05559.1"/>
    <property type="molecule type" value="Genomic_DNA"/>
</dbReference>